<dbReference type="InterPro" id="IPR000504">
    <property type="entry name" value="RRM_dom"/>
</dbReference>
<dbReference type="AlphaFoldDB" id="A0A818S8Q5"/>
<evidence type="ECO:0000256" key="1">
    <source>
        <dbReference type="ARBA" id="ARBA00004123"/>
    </source>
</evidence>
<protein>
    <recommendedName>
        <fullName evidence="5">RRM domain-containing protein</fullName>
    </recommendedName>
</protein>
<sequence length="352" mass="42097">MSSNELVDRKYYSLYVGNLSADIRRKELCQYLEQFGQVDQCQLFEANYRRWSCFAFVLMNTPDSINKLMSTRPHFLDNRRLYLKRELPEQCSNKIEHFLTTESVLIQFKNSQNQEINEPDFNEENIRTYFQTYGNIRNLCLLKSIRCLIEYDDYDAVDCILLDSPHYFNSHELQIDKYYSTEQLKHLERMFTHNQELPESGAGEDEEQVEQFLHSPRYLNMRIRLLTDSIFSINISNEIKLETIHKGFLTTINRRKELLEQIEQLTKQCQILQEKNRTIKENNLNRFQLNKNLEENYQQQIHDEQNKQNEWKNKIELFHFVVLSIQSSPTLGDPMSQTSPRVSVMYHCVELS</sequence>
<dbReference type="EMBL" id="CAJOAY010000454">
    <property type="protein sequence ID" value="CAF3669291.1"/>
    <property type="molecule type" value="Genomic_DNA"/>
</dbReference>
<proteinExistence type="predicted"/>
<feature type="coiled-coil region" evidence="4">
    <location>
        <begin position="248"/>
        <end position="314"/>
    </location>
</feature>
<dbReference type="PROSITE" id="PS50102">
    <property type="entry name" value="RRM"/>
    <property type="match status" value="1"/>
</dbReference>
<dbReference type="SMART" id="SM00360">
    <property type="entry name" value="RRM"/>
    <property type="match status" value="2"/>
</dbReference>
<dbReference type="InterPro" id="IPR012677">
    <property type="entry name" value="Nucleotide-bd_a/b_plait_sf"/>
</dbReference>
<keyword evidence="4" id="KW-0175">Coiled coil</keyword>
<dbReference type="GO" id="GO:0003723">
    <property type="term" value="F:RNA binding"/>
    <property type="evidence" value="ECO:0007669"/>
    <property type="project" value="UniProtKB-UniRule"/>
</dbReference>
<reference evidence="7" key="1">
    <citation type="submission" date="2021-02" db="EMBL/GenBank/DDBJ databases">
        <authorList>
            <person name="Nowell W R."/>
        </authorList>
    </citation>
    <scope>NUCLEOTIDE SEQUENCE</scope>
</reference>
<keyword evidence="2" id="KW-0539">Nucleus</keyword>
<dbReference type="Proteomes" id="UP000663881">
    <property type="component" value="Unassembled WGS sequence"/>
</dbReference>
<evidence type="ECO:0000256" key="3">
    <source>
        <dbReference type="PROSITE-ProRule" id="PRU00176"/>
    </source>
</evidence>
<dbReference type="GO" id="GO:0010468">
    <property type="term" value="P:regulation of gene expression"/>
    <property type="evidence" value="ECO:0007669"/>
    <property type="project" value="TreeGrafter"/>
</dbReference>
<dbReference type="EMBL" id="CAJNON010000005">
    <property type="protein sequence ID" value="CAF0748058.1"/>
    <property type="molecule type" value="Genomic_DNA"/>
</dbReference>
<organism evidence="7 8">
    <name type="scientific">Adineta steineri</name>
    <dbReference type="NCBI Taxonomy" id="433720"/>
    <lineage>
        <taxon>Eukaryota</taxon>
        <taxon>Metazoa</taxon>
        <taxon>Spiralia</taxon>
        <taxon>Gnathifera</taxon>
        <taxon>Rotifera</taxon>
        <taxon>Eurotatoria</taxon>
        <taxon>Bdelloidea</taxon>
        <taxon>Adinetida</taxon>
        <taxon>Adinetidae</taxon>
        <taxon>Adineta</taxon>
    </lineage>
</organism>
<name>A0A818S8Q5_9BILA</name>
<dbReference type="GO" id="GO:0000785">
    <property type="term" value="C:chromatin"/>
    <property type="evidence" value="ECO:0007669"/>
    <property type="project" value="TreeGrafter"/>
</dbReference>
<evidence type="ECO:0000259" key="5">
    <source>
        <dbReference type="PROSITE" id="PS50102"/>
    </source>
</evidence>
<dbReference type="Gene3D" id="3.30.70.330">
    <property type="match status" value="1"/>
</dbReference>
<dbReference type="InterPro" id="IPR035979">
    <property type="entry name" value="RBD_domain_sf"/>
</dbReference>
<comment type="caution">
    <text evidence="7">The sequence shown here is derived from an EMBL/GenBank/DDBJ whole genome shotgun (WGS) entry which is preliminary data.</text>
</comment>
<evidence type="ECO:0000313" key="7">
    <source>
        <dbReference type="EMBL" id="CAF3669291.1"/>
    </source>
</evidence>
<gene>
    <name evidence="7" type="ORF">OKA104_LOCUS10318</name>
    <name evidence="6" type="ORF">VCS650_LOCUS1065</name>
</gene>
<comment type="subcellular location">
    <subcellularLocation>
        <location evidence="1">Nucleus</location>
    </subcellularLocation>
</comment>
<dbReference type="Proteomes" id="UP000663891">
    <property type="component" value="Unassembled WGS sequence"/>
</dbReference>
<dbReference type="PANTHER" id="PTHR48033:SF10">
    <property type="entry name" value="RNA-BINDING PROTEIN SQUID"/>
    <property type="match status" value="1"/>
</dbReference>
<evidence type="ECO:0000313" key="6">
    <source>
        <dbReference type="EMBL" id="CAF0748058.1"/>
    </source>
</evidence>
<evidence type="ECO:0000256" key="4">
    <source>
        <dbReference type="SAM" id="Coils"/>
    </source>
</evidence>
<dbReference type="PANTHER" id="PTHR48033">
    <property type="entry name" value="RNA-BINDING (RRM/RBD/RNP MOTIFS) FAMILY PROTEIN"/>
    <property type="match status" value="1"/>
</dbReference>
<dbReference type="SUPFAM" id="SSF54928">
    <property type="entry name" value="RNA-binding domain, RBD"/>
    <property type="match status" value="2"/>
</dbReference>
<keyword evidence="3" id="KW-0694">RNA-binding</keyword>
<accession>A0A818S8Q5</accession>
<evidence type="ECO:0000256" key="2">
    <source>
        <dbReference type="ARBA" id="ARBA00023242"/>
    </source>
</evidence>
<dbReference type="GO" id="GO:0005654">
    <property type="term" value="C:nucleoplasm"/>
    <property type="evidence" value="ECO:0007669"/>
    <property type="project" value="TreeGrafter"/>
</dbReference>
<evidence type="ECO:0000313" key="8">
    <source>
        <dbReference type="Proteomes" id="UP000663881"/>
    </source>
</evidence>
<dbReference type="OrthoDB" id="10020430at2759"/>
<dbReference type="Pfam" id="PF00076">
    <property type="entry name" value="RRM_1"/>
    <property type="match status" value="1"/>
</dbReference>
<feature type="domain" description="RRM" evidence="5">
    <location>
        <begin position="12"/>
        <end position="94"/>
    </location>
</feature>